<proteinExistence type="predicted"/>
<dbReference type="WBParaSite" id="PTRK_0000239600.1">
    <property type="protein sequence ID" value="PTRK_0000239600.1"/>
    <property type="gene ID" value="PTRK_0000239600"/>
</dbReference>
<reference evidence="3" key="1">
    <citation type="submission" date="2017-02" db="UniProtKB">
        <authorList>
            <consortium name="WormBaseParasite"/>
        </authorList>
    </citation>
    <scope>IDENTIFICATION</scope>
</reference>
<name>A0A0N4Z5L1_PARTI</name>
<evidence type="ECO:0000313" key="3">
    <source>
        <dbReference type="WBParaSite" id="PTRK_0000239600.1"/>
    </source>
</evidence>
<accession>A0A0N4Z5L1</accession>
<keyword evidence="1" id="KW-0812">Transmembrane</keyword>
<evidence type="ECO:0000256" key="1">
    <source>
        <dbReference type="SAM" id="Phobius"/>
    </source>
</evidence>
<dbReference type="Proteomes" id="UP000038045">
    <property type="component" value="Unplaced"/>
</dbReference>
<keyword evidence="1" id="KW-0472">Membrane</keyword>
<protein>
    <submittedName>
        <fullName evidence="3">VQ domain-containing protein</fullName>
    </submittedName>
</protein>
<feature type="transmembrane region" description="Helical" evidence="1">
    <location>
        <begin position="101"/>
        <end position="124"/>
    </location>
</feature>
<keyword evidence="2" id="KW-1185">Reference proteome</keyword>
<dbReference type="AlphaFoldDB" id="A0A0N4Z5L1"/>
<organism evidence="2 3">
    <name type="scientific">Parastrongyloides trichosuri</name>
    <name type="common">Possum-specific nematode worm</name>
    <dbReference type="NCBI Taxonomy" id="131310"/>
    <lineage>
        <taxon>Eukaryota</taxon>
        <taxon>Metazoa</taxon>
        <taxon>Ecdysozoa</taxon>
        <taxon>Nematoda</taxon>
        <taxon>Chromadorea</taxon>
        <taxon>Rhabditida</taxon>
        <taxon>Tylenchina</taxon>
        <taxon>Panagrolaimomorpha</taxon>
        <taxon>Strongyloidoidea</taxon>
        <taxon>Strongyloididae</taxon>
        <taxon>Parastrongyloides</taxon>
    </lineage>
</organism>
<evidence type="ECO:0000313" key="2">
    <source>
        <dbReference type="Proteomes" id="UP000038045"/>
    </source>
</evidence>
<sequence>MNRFQTAFLHPNGTYTNTQSPPSYKVALLQVLKMNDKNMLKEKSKTKDFHNSNHDNLISGRLPEYLEKFILAGTRSDNMIDQSQSVAIDEFKRNSGEIDMLIGFLVMNGACIVFFLLFGLCVIFNCMRRKPKIFSQDKIYKKTLAKTVAKAPSNPKVTLLPKDAVVIDVQSNKFKDLVNKVMKSDEFEKMKSTTDTSKNDTPIESDAVSLKNSEQIINRNINYIKNDNVNQRRGLLRSLSKSFKQSIRSNSILTHNSGKRGSLNIECGDKSSLREINNSPHRQNIHFIDSTDTNNHVVVADQTSSSLIRQNIFGPLSFDDLYYM</sequence>
<keyword evidence="1" id="KW-1133">Transmembrane helix</keyword>